<gene>
    <name evidence="2" type="ordered locus">Dacet_0589</name>
</gene>
<protein>
    <submittedName>
        <fullName evidence="2">Type-F conjugative transfer system pilin assembly protein TrbC</fullName>
    </submittedName>
</protein>
<evidence type="ECO:0000313" key="2">
    <source>
        <dbReference type="EMBL" id="ADD67385.1"/>
    </source>
</evidence>
<dbReference type="InParanoid" id="D4H474"/>
<dbReference type="KEGG" id="dap:Dacet_0589"/>
<dbReference type="InterPro" id="IPR019106">
    <property type="entry name" value="T4SS_TrbC"/>
</dbReference>
<name>D4H474_DENA2</name>
<accession>D4H474</accession>
<dbReference type="Pfam" id="PF09673">
    <property type="entry name" value="TrbC_Ftype"/>
    <property type="match status" value="1"/>
</dbReference>
<dbReference type="HOGENOM" id="CLU_1160740_0_0_0"/>
<dbReference type="AlphaFoldDB" id="D4H474"/>
<dbReference type="Proteomes" id="UP000002012">
    <property type="component" value="Chromosome"/>
</dbReference>
<dbReference type="EMBL" id="CP001968">
    <property type="protein sequence ID" value="ADD67385.1"/>
    <property type="molecule type" value="Genomic_DNA"/>
</dbReference>
<dbReference type="NCBIfam" id="TIGR02742">
    <property type="entry name" value="TrbC_Ftype"/>
    <property type="match status" value="1"/>
</dbReference>
<keyword evidence="3" id="KW-1185">Reference proteome</keyword>
<dbReference type="PaxDb" id="522772-Dacet_0589"/>
<dbReference type="InterPro" id="IPR014113">
    <property type="entry name" value="T4SS_TrbC_subgr"/>
</dbReference>
<dbReference type="STRING" id="522772.Dacet_0589"/>
<sequence length="244" mass="27145" precursor="true">MKVILLALFTLCSSFVSAETLKETIDDIKKSAKPDISLPDNQEMREKAKAFIDTGYDALMNKVSEYKKQIAESNGYEIDKDETCHSELPDKSLYIFISSSMPEKTLQNYSATARDLEGSLLVINGVIGSIEQIMPTVDFVARISCGKGLADLTEDTTCDMAKVDINPYLFRAFNIKSVPAFVHSSLPYSEVMQKVTLGEPISEDSYTKIYGDVSVQYALEKFSDSGITVAKTMLQKLKQGFYDK</sequence>
<dbReference type="RefSeq" id="WP_013009929.1">
    <property type="nucleotide sequence ID" value="NC_013943.1"/>
</dbReference>
<feature type="chain" id="PRO_5003057985" evidence="1">
    <location>
        <begin position="19"/>
        <end position="244"/>
    </location>
</feature>
<reference evidence="2 3" key="1">
    <citation type="journal article" date="2010" name="Stand. Genomic Sci.">
        <title>Complete genome sequence of Denitrovibrio acetiphilus type strain (N2460).</title>
        <authorList>
            <person name="Kiss H."/>
            <person name="Lang E."/>
            <person name="Lapidus A."/>
            <person name="Copeland A."/>
            <person name="Nolan M."/>
            <person name="Glavina Del Rio T."/>
            <person name="Chen F."/>
            <person name="Lucas S."/>
            <person name="Tice H."/>
            <person name="Cheng J.F."/>
            <person name="Han C."/>
            <person name="Goodwin L."/>
            <person name="Pitluck S."/>
            <person name="Liolios K."/>
            <person name="Pati A."/>
            <person name="Ivanova N."/>
            <person name="Mavromatis K."/>
            <person name="Chen A."/>
            <person name="Palaniappan K."/>
            <person name="Land M."/>
            <person name="Hauser L."/>
            <person name="Chang Y.J."/>
            <person name="Jeffries C.D."/>
            <person name="Detter J.C."/>
            <person name="Brettin T."/>
            <person name="Spring S."/>
            <person name="Rohde M."/>
            <person name="Goker M."/>
            <person name="Woyke T."/>
            <person name="Bristow J."/>
            <person name="Eisen J.A."/>
            <person name="Markowitz V."/>
            <person name="Hugenholtz P."/>
            <person name="Kyrpides N.C."/>
            <person name="Klenk H.P."/>
        </authorList>
    </citation>
    <scope>NUCLEOTIDE SEQUENCE [LARGE SCALE GENOMIC DNA]</scope>
    <source>
        <strain evidence="3">DSM 12809 / NBRC 114555 / N2460</strain>
    </source>
</reference>
<evidence type="ECO:0000256" key="1">
    <source>
        <dbReference type="SAM" id="SignalP"/>
    </source>
</evidence>
<evidence type="ECO:0000313" key="3">
    <source>
        <dbReference type="Proteomes" id="UP000002012"/>
    </source>
</evidence>
<keyword evidence="1" id="KW-0732">Signal</keyword>
<dbReference type="OrthoDB" id="5391856at2"/>
<feature type="signal peptide" evidence="1">
    <location>
        <begin position="1"/>
        <end position="18"/>
    </location>
</feature>
<proteinExistence type="predicted"/>
<organism evidence="2 3">
    <name type="scientific">Denitrovibrio acetiphilus (strain DSM 12809 / NBRC 114555 / N2460)</name>
    <dbReference type="NCBI Taxonomy" id="522772"/>
    <lineage>
        <taxon>Bacteria</taxon>
        <taxon>Pseudomonadati</taxon>
        <taxon>Deferribacterota</taxon>
        <taxon>Deferribacteres</taxon>
        <taxon>Deferribacterales</taxon>
        <taxon>Geovibrionaceae</taxon>
        <taxon>Denitrovibrio</taxon>
    </lineage>
</organism>